<feature type="compositionally biased region" description="Low complexity" evidence="2">
    <location>
        <begin position="67"/>
        <end position="81"/>
    </location>
</feature>
<evidence type="ECO:0000313" key="4">
    <source>
        <dbReference type="Proteomes" id="UP001280581"/>
    </source>
</evidence>
<evidence type="ECO:0000313" key="3">
    <source>
        <dbReference type="EMBL" id="KAK3215254.1"/>
    </source>
</evidence>
<dbReference type="Proteomes" id="UP001280581">
    <property type="component" value="Unassembled WGS sequence"/>
</dbReference>
<organism evidence="3 4">
    <name type="scientific">Pseudopithomyces chartarum</name>
    <dbReference type="NCBI Taxonomy" id="1892770"/>
    <lineage>
        <taxon>Eukaryota</taxon>
        <taxon>Fungi</taxon>
        <taxon>Dikarya</taxon>
        <taxon>Ascomycota</taxon>
        <taxon>Pezizomycotina</taxon>
        <taxon>Dothideomycetes</taxon>
        <taxon>Pleosporomycetidae</taxon>
        <taxon>Pleosporales</taxon>
        <taxon>Massarineae</taxon>
        <taxon>Didymosphaeriaceae</taxon>
        <taxon>Pseudopithomyces</taxon>
    </lineage>
</organism>
<protein>
    <submittedName>
        <fullName evidence="3">Uncharacterized protein</fullName>
    </submittedName>
</protein>
<proteinExistence type="predicted"/>
<keyword evidence="4" id="KW-1185">Reference proteome</keyword>
<accession>A0AAN6M2N9</accession>
<feature type="coiled-coil region" evidence="1">
    <location>
        <begin position="172"/>
        <end position="199"/>
    </location>
</feature>
<sequence length="678" mass="74373">MPPKKQNVAPKNTIARYFAGTPSRPAQNAAFASSPAAPSTIQETPVTNAATTTDHRPPSSPVPSLPSPSLFSSPSVPTSSPKHASASDLPKSSLPHSSALSSKRTFVPNSESDGEVSDLNDPSSDSESDFSDLDDIWQTKSAATTKENDEPKGYVLPKPSQRKKDDAEFSRLVQEARENAEMEKQIVEAQADLDRALSRRTPERGLDINEEVVAGALKDNDDPDKAKKLYLAMQRTNALDVECAFYFFDRPSDAQSSNEFSLSADSLSQPRLVSFFKASRDEAFLSGFAQRVFSRELPEELTMWMVNEICIGRSEALSAKYIQLLGLHRHLLERAIDTNKLQTMFLTLGANKRYIDTASEEEVAPSHEQYTETTQPLPGSLHSVCKVLQLAASGFPPDARDQALHLLTHVCMDERVQGDHAILFIVQDTIEALMRTITGNGQLAMVLDGLVSNHLMRIKHPILQQKLVRALPVRSPLTASFQRYLALSFLLYPEKVVHSFGGTEILNLIHRHLQTSTKFIIAKNTEYASLAAQFTLLDIAIGPGPLAVPYQPLISPPASQNPPGLAFNIDLAPPADDVKAFNHEVDALAKQIKLIGNGINVAGAITDLNRLAANDCCDRLCTRLEHAVRIGGRKVKNIFQEDDPGKQYGRAFMGKFLNKGQEKQTRDSMPDVGSDGEE</sequence>
<feature type="compositionally biased region" description="Acidic residues" evidence="2">
    <location>
        <begin position="112"/>
        <end position="135"/>
    </location>
</feature>
<feature type="compositionally biased region" description="Low complexity" evidence="2">
    <location>
        <begin position="89"/>
        <end position="103"/>
    </location>
</feature>
<dbReference type="AlphaFoldDB" id="A0AAN6M2N9"/>
<dbReference type="EMBL" id="WVTA01000003">
    <property type="protein sequence ID" value="KAK3215254.1"/>
    <property type="molecule type" value="Genomic_DNA"/>
</dbReference>
<feature type="region of interest" description="Disordered" evidence="2">
    <location>
        <begin position="18"/>
        <end position="168"/>
    </location>
</feature>
<evidence type="ECO:0000256" key="2">
    <source>
        <dbReference type="SAM" id="MobiDB-lite"/>
    </source>
</evidence>
<gene>
    <name evidence="3" type="ORF">GRF29_19g2698313</name>
</gene>
<reference evidence="3 4" key="1">
    <citation type="submission" date="2021-02" db="EMBL/GenBank/DDBJ databases">
        <title>Genome assembly of Pseudopithomyces chartarum.</title>
        <authorList>
            <person name="Jauregui R."/>
            <person name="Singh J."/>
            <person name="Voisey C."/>
        </authorList>
    </citation>
    <scope>NUCLEOTIDE SEQUENCE [LARGE SCALE GENOMIC DNA]</scope>
    <source>
        <strain evidence="3 4">AGR01</strain>
    </source>
</reference>
<feature type="compositionally biased region" description="Low complexity" evidence="2">
    <location>
        <begin position="25"/>
        <end position="39"/>
    </location>
</feature>
<evidence type="ECO:0000256" key="1">
    <source>
        <dbReference type="SAM" id="Coils"/>
    </source>
</evidence>
<name>A0AAN6M2N9_9PLEO</name>
<feature type="compositionally biased region" description="Basic and acidic residues" evidence="2">
    <location>
        <begin position="660"/>
        <end position="669"/>
    </location>
</feature>
<comment type="caution">
    <text evidence="3">The sequence shown here is derived from an EMBL/GenBank/DDBJ whole genome shotgun (WGS) entry which is preliminary data.</text>
</comment>
<feature type="region of interest" description="Disordered" evidence="2">
    <location>
        <begin position="657"/>
        <end position="678"/>
    </location>
</feature>
<keyword evidence="1" id="KW-0175">Coiled coil</keyword>
<feature type="compositionally biased region" description="Polar residues" evidence="2">
    <location>
        <begin position="40"/>
        <end position="52"/>
    </location>
</feature>